<keyword evidence="2" id="KW-1133">Transmembrane helix</keyword>
<dbReference type="AlphaFoldDB" id="A0A6N2SMA7"/>
<reference evidence="4" key="1">
    <citation type="submission" date="2019-11" db="EMBL/GenBank/DDBJ databases">
        <authorList>
            <person name="Feng L."/>
        </authorList>
    </citation>
    <scope>NUCLEOTIDE SEQUENCE</scope>
    <source>
        <strain evidence="4">AodontolyticusLFYP35</strain>
    </source>
</reference>
<dbReference type="PANTHER" id="PTHR22911:SF137">
    <property type="entry name" value="SOLUTE CARRIER FAMILY 35 MEMBER G2-RELATED"/>
    <property type="match status" value="1"/>
</dbReference>
<evidence type="ECO:0000313" key="4">
    <source>
        <dbReference type="EMBL" id="VYS93668.1"/>
    </source>
</evidence>
<sequence>MWLLFALGSAFFAGITAVLAKLGIHGHDSTLVTALRTSVVFLGAWIVASISIKGHFASELTAITPRTYLFLFLSGLATGASWLRYYRALQEGPASVIVPIDKLSILVTVAFSALMLREHISGRYLLGIAGMCAGAVLMVIG</sequence>
<organism evidence="4">
    <name type="scientific">Schaalia odontolytica</name>
    <dbReference type="NCBI Taxonomy" id="1660"/>
    <lineage>
        <taxon>Bacteria</taxon>
        <taxon>Bacillati</taxon>
        <taxon>Actinomycetota</taxon>
        <taxon>Actinomycetes</taxon>
        <taxon>Actinomycetales</taxon>
        <taxon>Actinomycetaceae</taxon>
        <taxon>Schaalia</taxon>
    </lineage>
</organism>
<evidence type="ECO:0000259" key="3">
    <source>
        <dbReference type="Pfam" id="PF00892"/>
    </source>
</evidence>
<feature type="transmembrane region" description="Helical" evidence="2">
    <location>
        <begin position="30"/>
        <end position="48"/>
    </location>
</feature>
<feature type="transmembrane region" description="Helical" evidence="2">
    <location>
        <begin position="123"/>
        <end position="140"/>
    </location>
</feature>
<keyword evidence="2" id="KW-0812">Transmembrane</keyword>
<comment type="similarity">
    <text evidence="1">Belongs to the EamA transporter family.</text>
</comment>
<protein>
    <submittedName>
        <fullName evidence="4">EamA-like transporter family protein</fullName>
    </submittedName>
</protein>
<dbReference type="SUPFAM" id="SSF103481">
    <property type="entry name" value="Multidrug resistance efflux transporter EmrE"/>
    <property type="match status" value="1"/>
</dbReference>
<feature type="transmembrane region" description="Helical" evidence="2">
    <location>
        <begin position="97"/>
        <end position="116"/>
    </location>
</feature>
<dbReference type="Pfam" id="PF00892">
    <property type="entry name" value="EamA"/>
    <property type="match status" value="1"/>
</dbReference>
<keyword evidence="2" id="KW-0472">Membrane</keyword>
<proteinExistence type="inferred from homology"/>
<dbReference type="EMBL" id="CACRSM010000002">
    <property type="protein sequence ID" value="VYS93668.1"/>
    <property type="molecule type" value="Genomic_DNA"/>
</dbReference>
<name>A0A6N2SMA7_9ACTO</name>
<dbReference type="GO" id="GO:0016020">
    <property type="term" value="C:membrane"/>
    <property type="evidence" value="ECO:0007669"/>
    <property type="project" value="InterPro"/>
</dbReference>
<dbReference type="InterPro" id="IPR037185">
    <property type="entry name" value="EmrE-like"/>
</dbReference>
<feature type="domain" description="EamA" evidence="3">
    <location>
        <begin position="2"/>
        <end position="139"/>
    </location>
</feature>
<dbReference type="PANTHER" id="PTHR22911">
    <property type="entry name" value="ACYL-MALONYL CONDENSING ENZYME-RELATED"/>
    <property type="match status" value="1"/>
</dbReference>
<gene>
    <name evidence="4" type="ORF">AOLFYP35_00899</name>
</gene>
<evidence type="ECO:0000256" key="1">
    <source>
        <dbReference type="ARBA" id="ARBA00007362"/>
    </source>
</evidence>
<accession>A0A6N2SMA7</accession>
<dbReference type="Gene3D" id="1.10.3730.20">
    <property type="match status" value="1"/>
</dbReference>
<evidence type="ECO:0000256" key="2">
    <source>
        <dbReference type="SAM" id="Phobius"/>
    </source>
</evidence>
<feature type="transmembrane region" description="Helical" evidence="2">
    <location>
        <begin position="68"/>
        <end position="85"/>
    </location>
</feature>
<dbReference type="InterPro" id="IPR000620">
    <property type="entry name" value="EamA_dom"/>
</dbReference>